<evidence type="ECO:0000313" key="19">
    <source>
        <dbReference type="EMBL" id="MEP0949124.1"/>
    </source>
</evidence>
<feature type="domain" description="AMIN" evidence="18">
    <location>
        <begin position="68"/>
        <end position="156"/>
    </location>
</feature>
<dbReference type="Gene3D" id="2.170.130.10">
    <property type="entry name" value="TonB-dependent receptor, plug domain"/>
    <property type="match status" value="1"/>
</dbReference>
<dbReference type="InterPro" id="IPR036942">
    <property type="entry name" value="Beta-barrel_TonB_sf"/>
</dbReference>
<name>A0ABV0K8L3_9CYAN</name>
<dbReference type="EMBL" id="JAMPKX010000010">
    <property type="protein sequence ID" value="MEP0949124.1"/>
    <property type="molecule type" value="Genomic_DNA"/>
</dbReference>
<keyword evidence="6 13" id="KW-0812">Transmembrane</keyword>
<dbReference type="InterPro" id="IPR037066">
    <property type="entry name" value="Plug_dom_sf"/>
</dbReference>
<accession>A0ABV0K8L3</accession>
<keyword evidence="20" id="KW-1185">Reference proteome</keyword>
<evidence type="ECO:0000256" key="13">
    <source>
        <dbReference type="PROSITE-ProRule" id="PRU01360"/>
    </source>
</evidence>
<dbReference type="InterPro" id="IPR010105">
    <property type="entry name" value="TonB_sidphr_rcpt"/>
</dbReference>
<dbReference type="PANTHER" id="PTHR32552:SF68">
    <property type="entry name" value="FERRICHROME OUTER MEMBRANE TRANSPORTER_PHAGE RECEPTOR"/>
    <property type="match status" value="1"/>
</dbReference>
<protein>
    <submittedName>
        <fullName evidence="19">TonB-dependent siderophore receptor</fullName>
    </submittedName>
</protein>
<keyword evidence="10 14" id="KW-0798">TonB box</keyword>
<dbReference type="SUPFAM" id="SSF56935">
    <property type="entry name" value="Porins"/>
    <property type="match status" value="1"/>
</dbReference>
<dbReference type="Gene3D" id="2.40.170.20">
    <property type="entry name" value="TonB-dependent receptor, beta-barrel domain"/>
    <property type="match status" value="1"/>
</dbReference>
<evidence type="ECO:0000259" key="16">
    <source>
        <dbReference type="Pfam" id="PF00593"/>
    </source>
</evidence>
<feature type="signal peptide" evidence="15">
    <location>
        <begin position="1"/>
        <end position="27"/>
    </location>
</feature>
<evidence type="ECO:0000256" key="4">
    <source>
        <dbReference type="ARBA" id="ARBA00022452"/>
    </source>
</evidence>
<evidence type="ECO:0000259" key="17">
    <source>
        <dbReference type="Pfam" id="PF07715"/>
    </source>
</evidence>
<dbReference type="Pfam" id="PF07715">
    <property type="entry name" value="Plug"/>
    <property type="match status" value="1"/>
</dbReference>
<evidence type="ECO:0000256" key="7">
    <source>
        <dbReference type="ARBA" id="ARBA00022729"/>
    </source>
</evidence>
<keyword evidence="11 13" id="KW-0472">Membrane</keyword>
<dbReference type="PANTHER" id="PTHR32552">
    <property type="entry name" value="FERRICHROME IRON RECEPTOR-RELATED"/>
    <property type="match status" value="1"/>
</dbReference>
<dbReference type="Proteomes" id="UP001482513">
    <property type="component" value="Unassembled WGS sequence"/>
</dbReference>
<feature type="chain" id="PRO_5045610346" evidence="15">
    <location>
        <begin position="28"/>
        <end position="844"/>
    </location>
</feature>
<dbReference type="InterPro" id="IPR012910">
    <property type="entry name" value="Plug_dom"/>
</dbReference>
<organism evidence="19 20">
    <name type="scientific">Leptolyngbya subtilissima DQ-A4</name>
    <dbReference type="NCBI Taxonomy" id="2933933"/>
    <lineage>
        <taxon>Bacteria</taxon>
        <taxon>Bacillati</taxon>
        <taxon>Cyanobacteriota</taxon>
        <taxon>Cyanophyceae</taxon>
        <taxon>Leptolyngbyales</taxon>
        <taxon>Leptolyngbyaceae</taxon>
        <taxon>Leptolyngbya group</taxon>
        <taxon>Leptolyngbya</taxon>
    </lineage>
</organism>
<evidence type="ECO:0000256" key="8">
    <source>
        <dbReference type="ARBA" id="ARBA00023004"/>
    </source>
</evidence>
<proteinExistence type="inferred from homology"/>
<dbReference type="InterPro" id="IPR021731">
    <property type="entry name" value="AMIN_dom"/>
</dbReference>
<evidence type="ECO:0000256" key="1">
    <source>
        <dbReference type="ARBA" id="ARBA00004571"/>
    </source>
</evidence>
<evidence type="ECO:0000256" key="10">
    <source>
        <dbReference type="ARBA" id="ARBA00023077"/>
    </source>
</evidence>
<dbReference type="PROSITE" id="PS52016">
    <property type="entry name" value="TONB_DEPENDENT_REC_3"/>
    <property type="match status" value="1"/>
</dbReference>
<dbReference type="CDD" id="cd01347">
    <property type="entry name" value="ligand_gated_channel"/>
    <property type="match status" value="1"/>
</dbReference>
<sequence length="844" mass="92032">MMTSKTLGFGLFVMGLLAGVTAPVAKAEPLALQEAERVSEAMAQIDSAALTVEEWMAQGQTAAAVITDVDISDSSEGLRIELVSDRPLAIGTSRTEGNALIADIPNATLELVNEATAEQFAPAEGIALVQLTSLPDGTVRLSITGTDGPPTAQIDTAAGNLVFNIAPGIAQLDGAEDAIQIGVTGQGQQDYRVPNAAVGSRTNTPLRDLPFSVQVVPQELLEDRQVQSVNEALRTVVGVSPDNSSQSAFEGYTIRGFSGRNILRNGLRDDTNITSRIAIPNIERIEVLRGPAGALFSQGSPGGTVNIVTKKPLATPHYIVEGTIDNFDTYGGSIDFTGPLNQSETLLYRLTAGASSSSTFIDFFERRNYVIAPTISWQAGPNTQINFEGEYTISEQPNDRGLPALGTVLPNINGQLPRNRFIGEPNDDLDKNDRYVLRLGYTLDHQINPDWQLQNSFRASFQQQPQNSLFPTALLDDQRTLERGLFTAGDQSQDNYSFDTSLTGRVQTGSISHQLLFGFDVNRDIYASGGQEFVLDPIDIFNPVYGVAQLQFVASYPREPLITNSVGVYVQDQIDLLPQLKLLLGGRFDLISQQTLFADGSEAFQDDQAFSPRLGLVYQPSDEHALYASYSRSFLQSVGTAFDNSLFEPERGNQYEVGIKSDWLDNRFSTTLALYQITRTNVLTEDPINPNFSVQTGEQRSRGVELTATGEILPGWNIAAGYAYTDAQVTADNTLAVGNRLNNVPEHAASLWTTYELQSGALQGLGFGLGLFYVGDRQGDLDNSFQVPGYTRTDASVFYNRDDFRIGLNIENLFDITYFEAAESRLRVFYGAPFTIRGTVSWSF</sequence>
<gene>
    <name evidence="19" type="ORF">NC992_19745</name>
</gene>
<dbReference type="InterPro" id="IPR000531">
    <property type="entry name" value="Beta-barrel_TonB"/>
</dbReference>
<keyword evidence="4 13" id="KW-1134">Transmembrane beta strand</keyword>
<evidence type="ECO:0000259" key="18">
    <source>
        <dbReference type="Pfam" id="PF11741"/>
    </source>
</evidence>
<comment type="caution">
    <text evidence="19">The sequence shown here is derived from an EMBL/GenBank/DDBJ whole genome shotgun (WGS) entry which is preliminary data.</text>
</comment>
<feature type="domain" description="TonB-dependent receptor-like beta-barrel" evidence="16">
    <location>
        <begin position="377"/>
        <end position="813"/>
    </location>
</feature>
<evidence type="ECO:0000256" key="14">
    <source>
        <dbReference type="RuleBase" id="RU003357"/>
    </source>
</evidence>
<keyword evidence="7 15" id="KW-0732">Signal</keyword>
<evidence type="ECO:0000256" key="12">
    <source>
        <dbReference type="ARBA" id="ARBA00023237"/>
    </source>
</evidence>
<evidence type="ECO:0000256" key="15">
    <source>
        <dbReference type="SAM" id="SignalP"/>
    </source>
</evidence>
<reference evidence="19 20" key="1">
    <citation type="submission" date="2022-04" db="EMBL/GenBank/DDBJ databases">
        <title>Positive selection, recombination, and allopatry shape intraspecific diversity of widespread and dominant cyanobacteria.</title>
        <authorList>
            <person name="Wei J."/>
            <person name="Shu W."/>
            <person name="Hu C."/>
        </authorList>
    </citation>
    <scope>NUCLEOTIDE SEQUENCE [LARGE SCALE GENOMIC DNA]</scope>
    <source>
        <strain evidence="19 20">DQ-A4</strain>
    </source>
</reference>
<comment type="similarity">
    <text evidence="2 13 14">Belongs to the TonB-dependent receptor family.</text>
</comment>
<keyword evidence="19" id="KW-0675">Receptor</keyword>
<keyword evidence="8" id="KW-0408">Iron</keyword>
<keyword evidence="5" id="KW-0410">Iron transport</keyword>
<evidence type="ECO:0000256" key="6">
    <source>
        <dbReference type="ARBA" id="ARBA00022692"/>
    </source>
</evidence>
<keyword evidence="3 13" id="KW-0813">Transport</keyword>
<feature type="domain" description="TonB-dependent receptor plug" evidence="17">
    <location>
        <begin position="206"/>
        <end position="304"/>
    </location>
</feature>
<comment type="subcellular location">
    <subcellularLocation>
        <location evidence="1 13">Cell outer membrane</location>
        <topology evidence="1 13">Multi-pass membrane protein</topology>
    </subcellularLocation>
</comment>
<evidence type="ECO:0000313" key="20">
    <source>
        <dbReference type="Proteomes" id="UP001482513"/>
    </source>
</evidence>
<keyword evidence="9" id="KW-0406">Ion transport</keyword>
<dbReference type="Pfam" id="PF11741">
    <property type="entry name" value="AMIN"/>
    <property type="match status" value="1"/>
</dbReference>
<dbReference type="Pfam" id="PF00593">
    <property type="entry name" value="TonB_dep_Rec_b-barrel"/>
    <property type="match status" value="1"/>
</dbReference>
<evidence type="ECO:0000256" key="2">
    <source>
        <dbReference type="ARBA" id="ARBA00009810"/>
    </source>
</evidence>
<evidence type="ECO:0000256" key="9">
    <source>
        <dbReference type="ARBA" id="ARBA00023065"/>
    </source>
</evidence>
<dbReference type="NCBIfam" id="TIGR01783">
    <property type="entry name" value="TonB-siderophor"/>
    <property type="match status" value="1"/>
</dbReference>
<keyword evidence="12 13" id="KW-0998">Cell outer membrane</keyword>
<evidence type="ECO:0000256" key="3">
    <source>
        <dbReference type="ARBA" id="ARBA00022448"/>
    </source>
</evidence>
<dbReference type="InterPro" id="IPR039426">
    <property type="entry name" value="TonB-dep_rcpt-like"/>
</dbReference>
<evidence type="ECO:0000256" key="11">
    <source>
        <dbReference type="ARBA" id="ARBA00023136"/>
    </source>
</evidence>
<evidence type="ECO:0000256" key="5">
    <source>
        <dbReference type="ARBA" id="ARBA00022496"/>
    </source>
</evidence>